<dbReference type="InterPro" id="IPR011712">
    <property type="entry name" value="Sig_transdc_His_kin_sub3_dim/P"/>
</dbReference>
<keyword evidence="10" id="KW-1133">Transmembrane helix</keyword>
<dbReference type="PANTHER" id="PTHR24421">
    <property type="entry name" value="NITRATE/NITRITE SENSOR PROTEIN NARX-RELATED"/>
    <property type="match status" value="1"/>
</dbReference>
<dbReference type="GO" id="GO:0005524">
    <property type="term" value="F:ATP binding"/>
    <property type="evidence" value="ECO:0007669"/>
    <property type="project" value="UniProtKB-KW"/>
</dbReference>
<dbReference type="Gene3D" id="1.25.40.10">
    <property type="entry name" value="Tetratricopeptide repeat domain"/>
    <property type="match status" value="1"/>
</dbReference>
<dbReference type="EMBL" id="PYGD01000008">
    <property type="protein sequence ID" value="PSK90403.1"/>
    <property type="molecule type" value="Genomic_DNA"/>
</dbReference>
<keyword evidence="10" id="KW-0812">Transmembrane</keyword>
<sequence length="650" mass="73710">MFNIVADRLPVPRYLLSILLACYCLQPLLAQVPAYDGARQRRPLSPADSTAINLLISRGTAMVNEHTDSAMILLNMAETQSRSLGYSDGIALALMGRSSCFAVRNETVTADQLLDKAYPYCIHSQQKDKLLVKWYRTRFISYKYSGRTDSAMATVSKVIPIVERLQDSVYIINSYNHIGSILIDNRDYKNAYTYIRKALLLNTPLNSDKLVSYLNLGYIYAQRSDLDSMYRVALLAYEGARKLQTPRYERSACLLLNKYFLDKGQDRKADEYARRAIALIDGNAADNRLYVYRVLCMNYKNYKKYTQALAYGNQALAYLQPRPALRADINHLYLLLAEVYHASGNQGKAYDMLMKYNQLSDSLNVQEHDKTTGYLEKQFRLAEKEKEIALKENQLLVATGKVKNRNIWIAIVSVSILVVAGIFTGLYRSSRRKIHMLRQQREIESLRAMMEGEERERNRIAIELHDNIGGMLSVAAYSLESLKDGHYSPSEQELFRKVDDIIGSVRKEVRRTAHTLMPDVLLRHSLPEAIRQYCQFIEADTGLIIDIQQQGNFEQLDQHIQLALYRIAQELIQNILKHAGAGHVMVQVHLGKDLVSLTVEDDGVGFNRDGPTTGRGLQHIERRLLAINGKIAIDSEAGKGSSIYIEIGAS</sequence>
<dbReference type="GO" id="GO:0046983">
    <property type="term" value="F:protein dimerization activity"/>
    <property type="evidence" value="ECO:0007669"/>
    <property type="project" value="InterPro"/>
</dbReference>
<keyword evidence="6 12" id="KW-0418">Kinase</keyword>
<dbReference type="Pfam" id="PF07730">
    <property type="entry name" value="HisKA_3"/>
    <property type="match status" value="1"/>
</dbReference>
<feature type="domain" description="Histidine kinase" evidence="11">
    <location>
        <begin position="564"/>
        <end position="650"/>
    </location>
</feature>
<evidence type="ECO:0000256" key="10">
    <source>
        <dbReference type="SAM" id="Phobius"/>
    </source>
</evidence>
<evidence type="ECO:0000256" key="7">
    <source>
        <dbReference type="ARBA" id="ARBA00022840"/>
    </source>
</evidence>
<comment type="catalytic activity">
    <reaction evidence="1">
        <text>ATP + protein L-histidine = ADP + protein N-phospho-L-histidine.</text>
        <dbReference type="EC" id="2.7.13.3"/>
    </reaction>
</comment>
<dbReference type="Gene3D" id="1.20.5.1930">
    <property type="match status" value="1"/>
</dbReference>
<evidence type="ECO:0000256" key="5">
    <source>
        <dbReference type="ARBA" id="ARBA00022741"/>
    </source>
</evidence>
<dbReference type="InterPro" id="IPR050482">
    <property type="entry name" value="Sensor_HK_TwoCompSys"/>
</dbReference>
<keyword evidence="8" id="KW-0902">Two-component regulatory system</keyword>
<evidence type="ECO:0000259" key="11">
    <source>
        <dbReference type="PROSITE" id="PS50109"/>
    </source>
</evidence>
<dbReference type="InterPro" id="IPR003594">
    <property type="entry name" value="HATPase_dom"/>
</dbReference>
<dbReference type="CDD" id="cd16917">
    <property type="entry name" value="HATPase_UhpB-NarQ-NarX-like"/>
    <property type="match status" value="1"/>
</dbReference>
<dbReference type="InterPro" id="IPR005467">
    <property type="entry name" value="His_kinase_dom"/>
</dbReference>
<reference evidence="12 13" key="1">
    <citation type="submission" date="2018-03" db="EMBL/GenBank/DDBJ databases">
        <title>Genomic Encyclopedia of Type Strains, Phase III (KMG-III): the genomes of soil and plant-associated and newly described type strains.</title>
        <authorList>
            <person name="Whitman W."/>
        </authorList>
    </citation>
    <scope>NUCLEOTIDE SEQUENCE [LARGE SCALE GENOMIC DNA]</scope>
    <source>
        <strain evidence="12 13">CGMCC 1.12700</strain>
    </source>
</reference>
<dbReference type="AlphaFoldDB" id="A0A2P8CZK5"/>
<keyword evidence="4" id="KW-0808">Transferase</keyword>
<feature type="transmembrane region" description="Helical" evidence="10">
    <location>
        <begin position="407"/>
        <end position="427"/>
    </location>
</feature>
<keyword evidence="5" id="KW-0547">Nucleotide-binding</keyword>
<evidence type="ECO:0000256" key="6">
    <source>
        <dbReference type="ARBA" id="ARBA00022777"/>
    </source>
</evidence>
<keyword evidence="3" id="KW-0597">Phosphoprotein</keyword>
<evidence type="ECO:0000256" key="8">
    <source>
        <dbReference type="ARBA" id="ARBA00023012"/>
    </source>
</evidence>
<dbReference type="PROSITE" id="PS50109">
    <property type="entry name" value="HIS_KIN"/>
    <property type="match status" value="1"/>
</dbReference>
<dbReference type="GO" id="GO:0016020">
    <property type="term" value="C:membrane"/>
    <property type="evidence" value="ECO:0007669"/>
    <property type="project" value="InterPro"/>
</dbReference>
<dbReference type="Pfam" id="PF02518">
    <property type="entry name" value="HATPase_c"/>
    <property type="match status" value="1"/>
</dbReference>
<protein>
    <recommendedName>
        <fullName evidence="2">histidine kinase</fullName>
        <ecNumber evidence="2">2.7.13.3</ecNumber>
    </recommendedName>
</protein>
<keyword evidence="10" id="KW-0472">Membrane</keyword>
<keyword evidence="7" id="KW-0067">ATP-binding</keyword>
<comment type="caution">
    <text evidence="12">The sequence shown here is derived from an EMBL/GenBank/DDBJ whole genome shotgun (WGS) entry which is preliminary data.</text>
</comment>
<feature type="coiled-coil region" evidence="9">
    <location>
        <begin position="436"/>
        <end position="463"/>
    </location>
</feature>
<gene>
    <name evidence="12" type="ORF">B0I18_108133</name>
</gene>
<dbReference type="SUPFAM" id="SSF48452">
    <property type="entry name" value="TPR-like"/>
    <property type="match status" value="1"/>
</dbReference>
<evidence type="ECO:0000256" key="9">
    <source>
        <dbReference type="SAM" id="Coils"/>
    </source>
</evidence>
<dbReference type="GO" id="GO:0000155">
    <property type="term" value="F:phosphorelay sensor kinase activity"/>
    <property type="evidence" value="ECO:0007669"/>
    <property type="project" value="InterPro"/>
</dbReference>
<keyword evidence="9" id="KW-0175">Coiled coil</keyword>
<evidence type="ECO:0000313" key="13">
    <source>
        <dbReference type="Proteomes" id="UP000240572"/>
    </source>
</evidence>
<dbReference type="PANTHER" id="PTHR24421:SF10">
    <property type="entry name" value="NITRATE_NITRITE SENSOR PROTEIN NARQ"/>
    <property type="match status" value="1"/>
</dbReference>
<dbReference type="Gene3D" id="3.30.565.10">
    <property type="entry name" value="Histidine kinase-like ATPase, C-terminal domain"/>
    <property type="match status" value="1"/>
</dbReference>
<organism evidence="12 13">
    <name type="scientific">Taibaiella chishuiensis</name>
    <dbReference type="NCBI Taxonomy" id="1434707"/>
    <lineage>
        <taxon>Bacteria</taxon>
        <taxon>Pseudomonadati</taxon>
        <taxon>Bacteroidota</taxon>
        <taxon>Chitinophagia</taxon>
        <taxon>Chitinophagales</taxon>
        <taxon>Chitinophagaceae</taxon>
        <taxon>Taibaiella</taxon>
    </lineage>
</organism>
<name>A0A2P8CZK5_9BACT</name>
<accession>A0A2P8CZK5</accession>
<proteinExistence type="predicted"/>
<evidence type="ECO:0000256" key="4">
    <source>
        <dbReference type="ARBA" id="ARBA00022679"/>
    </source>
</evidence>
<dbReference type="SUPFAM" id="SSF55874">
    <property type="entry name" value="ATPase domain of HSP90 chaperone/DNA topoisomerase II/histidine kinase"/>
    <property type="match status" value="1"/>
</dbReference>
<evidence type="ECO:0000313" key="12">
    <source>
        <dbReference type="EMBL" id="PSK90403.1"/>
    </source>
</evidence>
<keyword evidence="13" id="KW-1185">Reference proteome</keyword>
<evidence type="ECO:0000256" key="2">
    <source>
        <dbReference type="ARBA" id="ARBA00012438"/>
    </source>
</evidence>
<dbReference type="InterPro" id="IPR011990">
    <property type="entry name" value="TPR-like_helical_dom_sf"/>
</dbReference>
<dbReference type="EC" id="2.7.13.3" evidence="2"/>
<dbReference type="Proteomes" id="UP000240572">
    <property type="component" value="Unassembled WGS sequence"/>
</dbReference>
<dbReference type="InterPro" id="IPR036890">
    <property type="entry name" value="HATPase_C_sf"/>
</dbReference>
<evidence type="ECO:0000256" key="1">
    <source>
        <dbReference type="ARBA" id="ARBA00000085"/>
    </source>
</evidence>
<evidence type="ECO:0000256" key="3">
    <source>
        <dbReference type="ARBA" id="ARBA00022553"/>
    </source>
</evidence>